<dbReference type="OrthoDB" id="9786422at2"/>
<evidence type="ECO:0000313" key="3">
    <source>
        <dbReference type="Proteomes" id="UP000181790"/>
    </source>
</evidence>
<dbReference type="InterPro" id="IPR038740">
    <property type="entry name" value="BioF2-like_GNAT_dom"/>
</dbReference>
<dbReference type="EMBL" id="MORL01000022">
    <property type="protein sequence ID" value="OIN56470.1"/>
    <property type="molecule type" value="Genomic_DNA"/>
</dbReference>
<protein>
    <recommendedName>
        <fullName evidence="1">BioF2-like acetyltransferase domain-containing protein</fullName>
    </recommendedName>
</protein>
<gene>
    <name evidence="2" type="ORF">BLX24_24435</name>
</gene>
<dbReference type="Pfam" id="PF13480">
    <property type="entry name" value="Acetyltransf_6"/>
    <property type="match status" value="1"/>
</dbReference>
<keyword evidence="3" id="KW-1185">Reference proteome</keyword>
<reference evidence="2 3" key="1">
    <citation type="submission" date="2016-10" db="EMBL/GenBank/DDBJ databases">
        <title>Arsenicibacter rosenii gen. nov., sp. nov., an efficient arsenic-methylating bacterium isolated from an arsenic-contaminated paddy soil.</title>
        <authorList>
            <person name="Huang K."/>
        </authorList>
    </citation>
    <scope>NUCLEOTIDE SEQUENCE [LARGE SCALE GENOMIC DNA]</scope>
    <source>
        <strain evidence="2 3">SM-1</strain>
    </source>
</reference>
<accession>A0A1S2VDI2</accession>
<dbReference type="InterPro" id="IPR016181">
    <property type="entry name" value="Acyl_CoA_acyltransferase"/>
</dbReference>
<feature type="domain" description="BioF2-like acetyltransferase" evidence="1">
    <location>
        <begin position="160"/>
        <end position="288"/>
    </location>
</feature>
<comment type="caution">
    <text evidence="2">The sequence shown here is derived from an EMBL/GenBank/DDBJ whole genome shotgun (WGS) entry which is preliminary data.</text>
</comment>
<dbReference type="Gene3D" id="3.40.630.30">
    <property type="match status" value="1"/>
</dbReference>
<sequence length="317" mass="36538">MSGSYVVQYYKNDSSRMLTSFGASGFLYNDDRHLRIQGNQVFHHFCIIDQQTGQPVARCTFFQQSSRWYSPFSAPFGSLECTILLPGQVLDALIERIESEMRTLAIDAVSVKQPPDCYAPEQTTLFMERLLKKGFRITSAPVVYYLPVTSDDLRTRMAAQEVRRLQKSERAGFTFRQLTELQPDQVIAYWQQRRAEQRYPLTIAPEQLRLLLTEMPDRFPVFVVESDGEWAAMSVCVRVSASILYHFLPVDTGRYRSVSPMVMLIHGLYQYCQQQGIRLLDLGVSLDDHRQPKPGLIRFKRNMGGLPSPKLSFEKWL</sequence>
<evidence type="ECO:0000259" key="1">
    <source>
        <dbReference type="Pfam" id="PF13480"/>
    </source>
</evidence>
<dbReference type="SUPFAM" id="SSF55729">
    <property type="entry name" value="Acyl-CoA N-acyltransferases (Nat)"/>
    <property type="match status" value="1"/>
</dbReference>
<evidence type="ECO:0000313" key="2">
    <source>
        <dbReference type="EMBL" id="OIN56470.1"/>
    </source>
</evidence>
<name>A0A1S2VDI2_9BACT</name>
<proteinExistence type="predicted"/>
<dbReference type="AlphaFoldDB" id="A0A1S2VDI2"/>
<organism evidence="2 3">
    <name type="scientific">Arsenicibacter rosenii</name>
    <dbReference type="NCBI Taxonomy" id="1750698"/>
    <lineage>
        <taxon>Bacteria</taxon>
        <taxon>Pseudomonadati</taxon>
        <taxon>Bacteroidota</taxon>
        <taxon>Cytophagia</taxon>
        <taxon>Cytophagales</taxon>
        <taxon>Spirosomataceae</taxon>
        <taxon>Arsenicibacter</taxon>
    </lineage>
</organism>
<dbReference type="Proteomes" id="UP000181790">
    <property type="component" value="Unassembled WGS sequence"/>
</dbReference>